<organism evidence="2 3">
    <name type="scientific">Byssochlamys spectabilis</name>
    <name type="common">Paecilomyces variotii</name>
    <dbReference type="NCBI Taxonomy" id="264951"/>
    <lineage>
        <taxon>Eukaryota</taxon>
        <taxon>Fungi</taxon>
        <taxon>Dikarya</taxon>
        <taxon>Ascomycota</taxon>
        <taxon>Pezizomycotina</taxon>
        <taxon>Eurotiomycetes</taxon>
        <taxon>Eurotiomycetidae</taxon>
        <taxon>Eurotiales</taxon>
        <taxon>Thermoascaceae</taxon>
        <taxon>Paecilomyces</taxon>
    </lineage>
</organism>
<dbReference type="EMBL" id="RCNU01000005">
    <property type="protein sequence ID" value="RWQ95731.1"/>
    <property type="molecule type" value="Genomic_DNA"/>
</dbReference>
<dbReference type="RefSeq" id="XP_028485376.1">
    <property type="nucleotide sequence ID" value="XM_028630614.1"/>
</dbReference>
<feature type="region of interest" description="Disordered" evidence="1">
    <location>
        <begin position="464"/>
        <end position="484"/>
    </location>
</feature>
<reference evidence="2 3" key="1">
    <citation type="journal article" date="2018" name="Front. Microbiol.">
        <title>Genomic and genetic insights into a cosmopolitan fungus, Paecilomyces variotii (Eurotiales).</title>
        <authorList>
            <person name="Urquhart A.S."/>
            <person name="Mondo S.J."/>
            <person name="Makela M.R."/>
            <person name="Hane J.K."/>
            <person name="Wiebenga A."/>
            <person name="He G."/>
            <person name="Mihaltcheva S."/>
            <person name="Pangilinan J."/>
            <person name="Lipzen A."/>
            <person name="Barry K."/>
            <person name="de Vries R.P."/>
            <person name="Grigoriev I.V."/>
            <person name="Idnurm A."/>
        </authorList>
    </citation>
    <scope>NUCLEOTIDE SEQUENCE [LARGE SCALE GENOMIC DNA]</scope>
    <source>
        <strain evidence="2 3">CBS 101075</strain>
    </source>
</reference>
<sequence length="536" mass="60151">MAAATLPIEIIQLILLSAEPEAYHSARLACNSWRHAASSSFMLREALKKTPTPLPPVEDMTEDDWNTLFNQIAHLNLLDRRDHIEKMVIEQKRPPKCTFSTVVAVSGDRSKLAAMHGSRVVVYNINNETHDLEFGLARSLYPLWTTMSRTLADGMRSWMTMGQHYAKYHIALSTHGNLIAVALGKSIHIYDLQNPSSLDSPAEGVIGDNETVSVAAGVTGYEEAKGVVESLEFVENDSLLRVVIGKEPNANRQTRVRYLGKPPPRWGSSRSCSTVTESLEYWKENMNHIYLDSVALAVSFRDDNKTAFQAVQLVPESVCEGWTDQPGRFFIAALQNTGINGYCIAFVSSVDNKVTIWRQLPSRTDRISDRWAKFFEPIPQEKKLSLAVSDAMVVARNRQVAKDRWNPVNMPYVTSTHPMAAISDDGKILVVFEPGAGHSYSFSNGGALYVYSMQWCDPEFRPRQCTSGDKRSSPQQQPFSIDGVSPSIQPWSFLLDIINVDIDRLRVEEREQREGAGKVYLVRAETAHEVMEWRLA</sequence>
<dbReference type="InterPro" id="IPR036047">
    <property type="entry name" value="F-box-like_dom_sf"/>
</dbReference>
<comment type="caution">
    <text evidence="2">The sequence shown here is derived from an EMBL/GenBank/DDBJ whole genome shotgun (WGS) entry which is preliminary data.</text>
</comment>
<dbReference type="AlphaFoldDB" id="A0A443HVE2"/>
<gene>
    <name evidence="2" type="ORF">C8Q69DRAFT_467176</name>
</gene>
<accession>A0A443HVE2</accession>
<evidence type="ECO:0000256" key="1">
    <source>
        <dbReference type="SAM" id="MobiDB-lite"/>
    </source>
</evidence>
<name>A0A443HVE2_BYSSP</name>
<dbReference type="GeneID" id="39599891"/>
<evidence type="ECO:0000313" key="3">
    <source>
        <dbReference type="Proteomes" id="UP000283841"/>
    </source>
</evidence>
<dbReference type="SUPFAM" id="SSF81383">
    <property type="entry name" value="F-box domain"/>
    <property type="match status" value="1"/>
</dbReference>
<keyword evidence="3" id="KW-1185">Reference proteome</keyword>
<dbReference type="VEuPathDB" id="FungiDB:C8Q69DRAFT_467176"/>
<protein>
    <recommendedName>
        <fullName evidence="4">F-box domain-containing protein</fullName>
    </recommendedName>
</protein>
<dbReference type="SUPFAM" id="SSF82171">
    <property type="entry name" value="DPP6 N-terminal domain-like"/>
    <property type="match status" value="1"/>
</dbReference>
<evidence type="ECO:0000313" key="2">
    <source>
        <dbReference type="EMBL" id="RWQ95731.1"/>
    </source>
</evidence>
<evidence type="ECO:0008006" key="4">
    <source>
        <dbReference type="Google" id="ProtNLM"/>
    </source>
</evidence>
<dbReference type="Proteomes" id="UP000283841">
    <property type="component" value="Unassembled WGS sequence"/>
</dbReference>
<proteinExistence type="predicted"/>